<evidence type="ECO:0000256" key="2">
    <source>
        <dbReference type="RuleBase" id="RU003616"/>
    </source>
</evidence>
<feature type="domain" description="SHSP" evidence="4">
    <location>
        <begin position="10"/>
        <end position="116"/>
    </location>
</feature>
<keyword evidence="3" id="KW-0812">Transmembrane</keyword>
<proteinExistence type="inferred from homology"/>
<dbReference type="Pfam" id="PF00011">
    <property type="entry name" value="HSP20"/>
    <property type="match status" value="1"/>
</dbReference>
<accession>A0AAJ6U352</accession>
<evidence type="ECO:0000313" key="6">
    <source>
        <dbReference type="RefSeq" id="XP_011021455.1"/>
    </source>
</evidence>
<organism evidence="5 6">
    <name type="scientific">Populus euphratica</name>
    <name type="common">Euphrates poplar</name>
    <dbReference type="NCBI Taxonomy" id="75702"/>
    <lineage>
        <taxon>Eukaryota</taxon>
        <taxon>Viridiplantae</taxon>
        <taxon>Streptophyta</taxon>
        <taxon>Embryophyta</taxon>
        <taxon>Tracheophyta</taxon>
        <taxon>Spermatophyta</taxon>
        <taxon>Magnoliopsida</taxon>
        <taxon>eudicotyledons</taxon>
        <taxon>Gunneridae</taxon>
        <taxon>Pentapetalae</taxon>
        <taxon>rosids</taxon>
        <taxon>fabids</taxon>
        <taxon>Malpighiales</taxon>
        <taxon>Salicaceae</taxon>
        <taxon>Saliceae</taxon>
        <taxon>Populus</taxon>
    </lineage>
</organism>
<dbReference type="Proteomes" id="UP000694918">
    <property type="component" value="Unplaced"/>
</dbReference>
<dbReference type="InterPro" id="IPR002068">
    <property type="entry name" value="A-crystallin/Hsp20_dom"/>
</dbReference>
<keyword evidence="3" id="KW-0472">Membrane</keyword>
<dbReference type="PROSITE" id="PS01031">
    <property type="entry name" value="SHSP"/>
    <property type="match status" value="1"/>
</dbReference>
<dbReference type="KEGG" id="peu:105123526"/>
<dbReference type="CDD" id="cd06464">
    <property type="entry name" value="ACD_sHsps-like"/>
    <property type="match status" value="1"/>
</dbReference>
<dbReference type="RefSeq" id="XP_011021455.1">
    <property type="nucleotide sequence ID" value="XM_011023153.1"/>
</dbReference>
<name>A0AAJ6U352_POPEU</name>
<dbReference type="InterPro" id="IPR008978">
    <property type="entry name" value="HSP20-like_chaperone"/>
</dbReference>
<evidence type="ECO:0000259" key="4">
    <source>
        <dbReference type="PROSITE" id="PS01031"/>
    </source>
</evidence>
<dbReference type="GeneID" id="105123526"/>
<keyword evidence="3" id="KW-1133">Transmembrane helix</keyword>
<comment type="similarity">
    <text evidence="1 2">Belongs to the small heat shock protein (HSP20) family.</text>
</comment>
<evidence type="ECO:0000313" key="5">
    <source>
        <dbReference type="Proteomes" id="UP000694918"/>
    </source>
</evidence>
<evidence type="ECO:0000256" key="3">
    <source>
        <dbReference type="SAM" id="Phobius"/>
    </source>
</evidence>
<sequence length="168" mass="19048">METKVEDTLNLSYDDFEPFCKWTREEGHDKLEVHVQDFKMEHMSVQIQEPGVVTITGERPLDDTRWSRFRKQIRIPKDSKTNEIQANLYGDILHVVVPRKNPARKGSTKTSPITACMPSNNLFRLIKSAISRLEMNTMLALAVAGVLAVAVAFVGYAYKYCHCGDAES</sequence>
<feature type="transmembrane region" description="Helical" evidence="3">
    <location>
        <begin position="137"/>
        <end position="158"/>
    </location>
</feature>
<dbReference type="SUPFAM" id="SSF49764">
    <property type="entry name" value="HSP20-like chaperones"/>
    <property type="match status" value="1"/>
</dbReference>
<dbReference type="AlphaFoldDB" id="A0AAJ6U352"/>
<dbReference type="Gene3D" id="2.60.40.790">
    <property type="match status" value="1"/>
</dbReference>
<evidence type="ECO:0000256" key="1">
    <source>
        <dbReference type="PROSITE-ProRule" id="PRU00285"/>
    </source>
</evidence>
<gene>
    <name evidence="6" type="primary">LOC105123526</name>
</gene>
<reference evidence="6" key="1">
    <citation type="submission" date="2025-08" db="UniProtKB">
        <authorList>
            <consortium name="RefSeq"/>
        </authorList>
    </citation>
    <scope>IDENTIFICATION</scope>
</reference>
<keyword evidence="5" id="KW-1185">Reference proteome</keyword>
<protein>
    <submittedName>
        <fullName evidence="6">Inactive protein RESTRICTED TEV MOVEMENT 2-like</fullName>
    </submittedName>
</protein>